<feature type="chain" id="PRO_5043826511" description="GLPGLI family protein" evidence="1">
    <location>
        <begin position="22"/>
        <end position="265"/>
    </location>
</feature>
<organism evidence="2">
    <name type="scientific">Sediminibacterium sp. KACHI17</name>
    <dbReference type="NCBI Taxonomy" id="1751071"/>
    <lineage>
        <taxon>Bacteria</taxon>
        <taxon>Pseudomonadati</taxon>
        <taxon>Bacteroidota</taxon>
        <taxon>Chitinophagia</taxon>
        <taxon>Chitinophagales</taxon>
        <taxon>Chitinophagaceae</taxon>
        <taxon>Sediminibacterium</taxon>
    </lineage>
</organism>
<reference evidence="2" key="1">
    <citation type="submission" date="2024-02" db="EMBL/GenBank/DDBJ databases">
        <title>Sediminibacterium planktonica sp. nov. and Sediminibacterium longus sp. nov., isolated from surface lake and river water.</title>
        <authorList>
            <person name="Watanabe K."/>
            <person name="Takemine S."/>
            <person name="Ishii Y."/>
            <person name="Ogata Y."/>
            <person name="Shindo C."/>
            <person name="Suda W."/>
        </authorList>
    </citation>
    <scope>NUCLEOTIDE SEQUENCE</scope>
    <source>
        <strain evidence="2">KACHI17</strain>
    </source>
</reference>
<proteinExistence type="predicted"/>
<dbReference type="RefSeq" id="WP_353549916.1">
    <property type="nucleotide sequence ID" value="NZ_AP029612.1"/>
</dbReference>
<evidence type="ECO:0000313" key="2">
    <source>
        <dbReference type="EMBL" id="BFG69603.1"/>
    </source>
</evidence>
<dbReference type="Pfam" id="PF22252">
    <property type="entry name" value="PNGase_F-II_N"/>
    <property type="match status" value="1"/>
</dbReference>
<gene>
    <name evidence="2" type="ORF">KACHI17_04840</name>
</gene>
<protein>
    <recommendedName>
        <fullName evidence="3">GLPGLI family protein</fullName>
    </recommendedName>
</protein>
<dbReference type="AlphaFoldDB" id="A0AAT9GGG5"/>
<evidence type="ECO:0008006" key="3">
    <source>
        <dbReference type="Google" id="ProtNLM"/>
    </source>
</evidence>
<dbReference type="EMBL" id="AP029612">
    <property type="protein sequence ID" value="BFG69603.1"/>
    <property type="molecule type" value="Genomic_DNA"/>
</dbReference>
<sequence length="265" mass="30063">MKKIHVLFLLIVLIFSYKIQAQDAQTTKLMVKYEFIYVIDSTMPEKPNTYEGLLIIGNGTSFFGERAAMRSELYVKNQRESNPTMSTSMTLFYGAPVYFFRNLPAGKFSSVAKLRGNTYLLNENITTPDWKISPETKEIKGYTCQKATTEFKGRFYEVWFCPKVPYPYGPWKLGGLPGLILEASDSKKEIVFNFKSMQDTAAFAIELPENTIPTTTKELNKAIEAYQISLGSPSAGKTMISQSEGQSAASTRRRMYNNPIEIEKY</sequence>
<accession>A0AAT9GGG5</accession>
<name>A0AAT9GGG5_9BACT</name>
<evidence type="ECO:0000256" key="1">
    <source>
        <dbReference type="SAM" id="SignalP"/>
    </source>
</evidence>
<dbReference type="NCBIfam" id="TIGR01200">
    <property type="entry name" value="GLPGLI"/>
    <property type="match status" value="1"/>
</dbReference>
<keyword evidence="1" id="KW-0732">Signal</keyword>
<dbReference type="InterPro" id="IPR005901">
    <property type="entry name" value="GLPGLI"/>
</dbReference>
<feature type="signal peptide" evidence="1">
    <location>
        <begin position="1"/>
        <end position="21"/>
    </location>
</feature>